<dbReference type="Pfam" id="PF13671">
    <property type="entry name" value="AAA_33"/>
    <property type="match status" value="1"/>
</dbReference>
<dbReference type="Gene3D" id="3.40.50.300">
    <property type="entry name" value="P-loop containing nucleotide triphosphate hydrolases"/>
    <property type="match status" value="1"/>
</dbReference>
<evidence type="ECO:0000259" key="1">
    <source>
        <dbReference type="Pfam" id="PF01636"/>
    </source>
</evidence>
<dbReference type="AlphaFoldDB" id="A0A7W8LEQ3"/>
<dbReference type="RefSeq" id="WP_184228927.1">
    <property type="nucleotide sequence ID" value="NZ_JACHDE010000039.1"/>
</dbReference>
<dbReference type="SUPFAM" id="SSF56112">
    <property type="entry name" value="Protein kinase-like (PK-like)"/>
    <property type="match status" value="1"/>
</dbReference>
<evidence type="ECO:0000313" key="2">
    <source>
        <dbReference type="EMBL" id="MBB5405664.1"/>
    </source>
</evidence>
<comment type="caution">
    <text evidence="2">The sequence shown here is derived from an EMBL/GenBank/DDBJ whole genome shotgun (WGS) entry which is preliminary data.</text>
</comment>
<protein>
    <recommendedName>
        <fullName evidence="1">Aminoglycoside phosphotransferase domain-containing protein</fullName>
    </recommendedName>
</protein>
<gene>
    <name evidence="2" type="ORF">HDG41_007760</name>
</gene>
<dbReference type="InterPro" id="IPR002575">
    <property type="entry name" value="Aminoglycoside_PTrfase"/>
</dbReference>
<reference evidence="2 3" key="1">
    <citation type="submission" date="2020-08" db="EMBL/GenBank/DDBJ databases">
        <title>Genomic Encyclopedia of Type Strains, Phase IV (KMG-V): Genome sequencing to study the core and pangenomes of soil and plant-associated prokaryotes.</title>
        <authorList>
            <person name="Whitman W."/>
        </authorList>
    </citation>
    <scope>NUCLEOTIDE SEQUENCE [LARGE SCALE GENOMIC DNA]</scope>
    <source>
        <strain evidence="2 3">JPY162</strain>
    </source>
</reference>
<dbReference type="InterPro" id="IPR027417">
    <property type="entry name" value="P-loop_NTPase"/>
</dbReference>
<dbReference type="InterPro" id="IPR052732">
    <property type="entry name" value="Cell-binding_unc_protein"/>
</dbReference>
<feature type="domain" description="Aminoglycoside phosphotransferase" evidence="1">
    <location>
        <begin position="152"/>
        <end position="311"/>
    </location>
</feature>
<dbReference type="SUPFAM" id="SSF52540">
    <property type="entry name" value="P-loop containing nucleoside triphosphate hydrolases"/>
    <property type="match status" value="1"/>
</dbReference>
<sequence length="563" mass="61112">MSAPQSRKPSARRADATLHGILHVANRLRAARRSLRGLDATLRRPGTYRHPAGGIVRIETHISVVYLAGRFAYKIIKPVAPGFADFTSASTRQRCCEAQLRLNRPLARGIYAAVIPIARRAGVLALGAGGVAVEHVVKMRRFDEAMLFSSLAAHGALTPHDIDGAAKRLADYHLRAPRNAPSSRYGGTTLVRTQIETINAPLLANCSHPALPGIAAWCARQLGELAPLIERRRAEGFVRGCHGDLHLDNVVRWRGAIAMFDCIDFDDALRWIDVAADVAFLVMDLCARAEPRLANRLLNRWLETSGDYAALSLMPLYIAYRALVRAWVACLKAGHVAGRNVAVPQPALRYLEVARAQTQKPRPVLLLCHGFSGSGKSVASRALADLCGAVRVSSDAERKRMRPVSNAQITLGAEHYTQAARHAIYDHLLGLAHGVLQSGHSVIVDATFLESSQRGTFFALAERLGVPARILDFRADPAVLAQRIEARRRGPRDLSDADTATLARQLASADALTPTEQALTLSFDTAVPMAAFDSPAFWRAVIELMQPGIEAVSAASRVTDTAR</sequence>
<dbReference type="Proteomes" id="UP000592820">
    <property type="component" value="Unassembled WGS sequence"/>
</dbReference>
<dbReference type="EMBL" id="JACHDE010000039">
    <property type="protein sequence ID" value="MBB5405664.1"/>
    <property type="molecule type" value="Genomic_DNA"/>
</dbReference>
<dbReference type="PANTHER" id="PTHR43883">
    <property type="entry name" value="SLR0207 PROTEIN"/>
    <property type="match status" value="1"/>
</dbReference>
<proteinExistence type="predicted"/>
<organism evidence="2 3">
    <name type="scientific">Paraburkholderia youngii</name>
    <dbReference type="NCBI Taxonomy" id="2782701"/>
    <lineage>
        <taxon>Bacteria</taxon>
        <taxon>Pseudomonadati</taxon>
        <taxon>Pseudomonadota</taxon>
        <taxon>Betaproteobacteria</taxon>
        <taxon>Burkholderiales</taxon>
        <taxon>Burkholderiaceae</taxon>
        <taxon>Paraburkholderia</taxon>
    </lineage>
</organism>
<dbReference type="InterPro" id="IPR011009">
    <property type="entry name" value="Kinase-like_dom_sf"/>
</dbReference>
<evidence type="ECO:0000313" key="3">
    <source>
        <dbReference type="Proteomes" id="UP000592820"/>
    </source>
</evidence>
<dbReference type="PANTHER" id="PTHR43883:SF1">
    <property type="entry name" value="GLUCONOKINASE"/>
    <property type="match status" value="1"/>
</dbReference>
<accession>A0A7W8LEQ3</accession>
<name>A0A7W8LEQ3_9BURK</name>
<dbReference type="Pfam" id="PF01636">
    <property type="entry name" value="APH"/>
    <property type="match status" value="1"/>
</dbReference>